<keyword evidence="2" id="KW-0238">DNA-binding</keyword>
<name>A0ABQ5C9G3_9ASTR</name>
<reference evidence="4" key="1">
    <citation type="journal article" date="2022" name="Int. J. Mol. Sci.">
        <title>Draft Genome of Tanacetum Coccineum: Genomic Comparison of Closely Related Tanacetum-Family Plants.</title>
        <authorList>
            <person name="Yamashiro T."/>
            <person name="Shiraishi A."/>
            <person name="Nakayama K."/>
            <person name="Satake H."/>
        </authorList>
    </citation>
    <scope>NUCLEOTIDE SEQUENCE</scope>
</reference>
<evidence type="ECO:0000256" key="1">
    <source>
        <dbReference type="ARBA" id="ARBA00022578"/>
    </source>
</evidence>
<evidence type="ECO:0000256" key="2">
    <source>
        <dbReference type="ARBA" id="ARBA00023125"/>
    </source>
</evidence>
<dbReference type="PANTHER" id="PTHR31973">
    <property type="entry name" value="POLYPROTEIN, PUTATIVE-RELATED"/>
    <property type="match status" value="1"/>
</dbReference>
<keyword evidence="3" id="KW-0233">DNA recombination</keyword>
<accession>A0ABQ5C9G3</accession>
<dbReference type="PROSITE" id="PS01007">
    <property type="entry name" value="TRANSPOSASE_MUTATOR"/>
    <property type="match status" value="1"/>
</dbReference>
<evidence type="ECO:0000313" key="4">
    <source>
        <dbReference type="EMBL" id="GJT22683.1"/>
    </source>
</evidence>
<evidence type="ECO:0000313" key="5">
    <source>
        <dbReference type="Proteomes" id="UP001151760"/>
    </source>
</evidence>
<evidence type="ECO:0000256" key="3">
    <source>
        <dbReference type="ARBA" id="ARBA00023172"/>
    </source>
</evidence>
<proteinExistence type="predicted"/>
<dbReference type="PANTHER" id="PTHR31973:SF189">
    <property type="entry name" value="TRANSPOSASE, MUDR, PLANT, MULE TRANSPOSASE DOMAIN PROTEIN-RELATED"/>
    <property type="match status" value="1"/>
</dbReference>
<dbReference type="Pfam" id="PF00872">
    <property type="entry name" value="Transposase_mut"/>
    <property type="match status" value="1"/>
</dbReference>
<organism evidence="4 5">
    <name type="scientific">Tanacetum coccineum</name>
    <dbReference type="NCBI Taxonomy" id="301880"/>
    <lineage>
        <taxon>Eukaryota</taxon>
        <taxon>Viridiplantae</taxon>
        <taxon>Streptophyta</taxon>
        <taxon>Embryophyta</taxon>
        <taxon>Tracheophyta</taxon>
        <taxon>Spermatophyta</taxon>
        <taxon>Magnoliopsida</taxon>
        <taxon>eudicotyledons</taxon>
        <taxon>Gunneridae</taxon>
        <taxon>Pentapetalae</taxon>
        <taxon>asterids</taxon>
        <taxon>campanulids</taxon>
        <taxon>Asterales</taxon>
        <taxon>Asteraceae</taxon>
        <taxon>Asteroideae</taxon>
        <taxon>Anthemideae</taxon>
        <taxon>Anthemidinae</taxon>
        <taxon>Tanacetum</taxon>
    </lineage>
</organism>
<dbReference type="InterPro" id="IPR001207">
    <property type="entry name" value="Transposase_mutator"/>
</dbReference>
<protein>
    <submittedName>
        <fullName evidence="4">Multidrug resistance-associated protein 5</fullName>
    </submittedName>
</protein>
<dbReference type="EMBL" id="BQNB010013989">
    <property type="protein sequence ID" value="GJT22683.1"/>
    <property type="molecule type" value="Genomic_DNA"/>
</dbReference>
<comment type="caution">
    <text evidence="4">The sequence shown here is derived from an EMBL/GenBank/DDBJ whole genome shotgun (WGS) entry which is preliminary data.</text>
</comment>
<keyword evidence="1" id="KW-0815">Transposition</keyword>
<dbReference type="Proteomes" id="UP001151760">
    <property type="component" value="Unassembled WGS sequence"/>
</dbReference>
<gene>
    <name evidence="4" type="ORF">Tco_0892620</name>
</gene>
<reference evidence="4" key="2">
    <citation type="submission" date="2022-01" db="EMBL/GenBank/DDBJ databases">
        <authorList>
            <person name="Yamashiro T."/>
            <person name="Shiraishi A."/>
            <person name="Satake H."/>
            <person name="Nakayama K."/>
        </authorList>
    </citation>
    <scope>NUCLEOTIDE SEQUENCE</scope>
</reference>
<sequence>MLGGRAPSSPPTGSVTVRKMVDWAEMEVKKPDCAETSTRNIDKGTDATVKLTDGWKAWCRKIIALDGCFLKSPNQCEILTAIEKLLEQDLGSRRGNGLTLMSDQHKGLIEAVKDSMPNAEHRKCARHIYENFRKQYLGLEFKQLFLAASKAPYPQLFNKIMDKIKSANPNAHKYLIDKNSKTWSRAFFEVNRGCEAIENGFSE</sequence>
<keyword evidence="5" id="KW-1185">Reference proteome</keyword>